<dbReference type="Proteomes" id="UP000298493">
    <property type="component" value="Unassembled WGS sequence"/>
</dbReference>
<evidence type="ECO:0000313" key="3">
    <source>
        <dbReference type="Proteomes" id="UP000298493"/>
    </source>
</evidence>
<feature type="compositionally biased region" description="Acidic residues" evidence="1">
    <location>
        <begin position="33"/>
        <end position="80"/>
    </location>
</feature>
<gene>
    <name evidence="2" type="ORF">E6O75_ATG09191</name>
</gene>
<accession>A0A4Z1NND2</accession>
<name>A0A4Z1NND2_9PEZI</name>
<feature type="compositionally biased region" description="Low complexity" evidence="1">
    <location>
        <begin position="232"/>
        <end position="245"/>
    </location>
</feature>
<keyword evidence="3" id="KW-1185">Reference proteome</keyword>
<reference evidence="2 3" key="1">
    <citation type="submission" date="2019-04" db="EMBL/GenBank/DDBJ databases">
        <title>High contiguity whole genome sequence and gene annotation resource for two Venturia nashicola isolates.</title>
        <authorList>
            <person name="Prokchorchik M."/>
            <person name="Won K."/>
            <person name="Lee Y."/>
            <person name="Choi E.D."/>
            <person name="Segonzac C."/>
            <person name="Sohn K.H."/>
        </authorList>
    </citation>
    <scope>NUCLEOTIDE SEQUENCE [LARGE SCALE GENOMIC DNA]</scope>
    <source>
        <strain evidence="2 3">PRI2</strain>
    </source>
</reference>
<organism evidence="2 3">
    <name type="scientific">Venturia nashicola</name>
    <dbReference type="NCBI Taxonomy" id="86259"/>
    <lineage>
        <taxon>Eukaryota</taxon>
        <taxon>Fungi</taxon>
        <taxon>Dikarya</taxon>
        <taxon>Ascomycota</taxon>
        <taxon>Pezizomycotina</taxon>
        <taxon>Dothideomycetes</taxon>
        <taxon>Pleosporomycetidae</taxon>
        <taxon>Venturiales</taxon>
        <taxon>Venturiaceae</taxon>
        <taxon>Venturia</taxon>
    </lineage>
</organism>
<evidence type="ECO:0000313" key="2">
    <source>
        <dbReference type="EMBL" id="TID16133.1"/>
    </source>
</evidence>
<evidence type="ECO:0008006" key="4">
    <source>
        <dbReference type="Google" id="ProtNLM"/>
    </source>
</evidence>
<feature type="compositionally biased region" description="Low complexity" evidence="1">
    <location>
        <begin position="351"/>
        <end position="365"/>
    </location>
</feature>
<feature type="region of interest" description="Disordered" evidence="1">
    <location>
        <begin position="318"/>
        <end position="371"/>
    </location>
</feature>
<feature type="region of interest" description="Disordered" evidence="1">
    <location>
        <begin position="27"/>
        <end position="122"/>
    </location>
</feature>
<comment type="caution">
    <text evidence="2">The sequence shown here is derived from an EMBL/GenBank/DDBJ whole genome shotgun (WGS) entry which is preliminary data.</text>
</comment>
<feature type="region of interest" description="Disordered" evidence="1">
    <location>
        <begin position="232"/>
        <end position="292"/>
    </location>
</feature>
<proteinExistence type="predicted"/>
<evidence type="ECO:0000256" key="1">
    <source>
        <dbReference type="SAM" id="MobiDB-lite"/>
    </source>
</evidence>
<dbReference type="EMBL" id="SNSC02000019">
    <property type="protein sequence ID" value="TID16133.1"/>
    <property type="molecule type" value="Genomic_DNA"/>
</dbReference>
<feature type="compositionally biased region" description="Polar residues" evidence="1">
    <location>
        <begin position="95"/>
        <end position="115"/>
    </location>
</feature>
<protein>
    <recommendedName>
        <fullName evidence="4">Zn(2)-C6 fungal-type domain-containing protein</fullName>
    </recommendedName>
</protein>
<dbReference type="AlphaFoldDB" id="A0A4Z1NND2"/>
<sequence length="580" mass="64708">MFTLSKIYGTLTRQRLVKDRDVQEFVDASFNDSSDDTDTDDDGGDNDNDGGDSDNDGGDNDNDGGDSDNDGGDNDNDGGDNDNHNDNDDDDAAESNPSPHSPHSFTRSGGNSRNDSGIPFEVPSRWCRGEAVTRLSLAKNPSSRHGMKATEPFPDIDPLVLAIGIHEFDDPPNLQGLEINNVEIYLGRLRDDPVFGYREACAGNVISSAGDDTDDASAQVLDTSVDFTSTCVSRSSSSTMSTMSVKDSRHKKVAQSGSKQESKVPKDTSHSPVKDSRKLSNSMTLDDTVGPRYQLPDKNMEDYMQRVSARVHAVLAKQDGEKRIDSPVSSSASSNEDFDTSEELTFNDNDTCPSSPTTPFTPRTPLNHRNLSKLVTPPTISEIEEDEPQPAAAKTLEWAPPPITGPPIFNLNKTRLTPPRSEVYKHIDFTPLPLFHRRSPTQRYIILEQDCLQCSLKNLPCDDYHPSCKRCQRSGDAPYCLRQRRLASWELKQLGLERVNRYTVLVRLPEDGDDVWEEKLRREHVLLEGLRERFDKRNWVFPIDDGVRGLFDDGAVRGKEVCEGRGGVWRYRFVDDLLRY</sequence>
<feature type="compositionally biased region" description="Basic and acidic residues" evidence="1">
    <location>
        <begin position="260"/>
        <end position="278"/>
    </location>
</feature>